<protein>
    <submittedName>
        <fullName evidence="1">Uncharacterized protein</fullName>
    </submittedName>
</protein>
<evidence type="ECO:0000313" key="1">
    <source>
        <dbReference type="EMBL" id="KAG8490472.1"/>
    </source>
</evidence>
<keyword evidence="2" id="KW-1185">Reference proteome</keyword>
<name>A0A8J5YWE4_9ROSI</name>
<dbReference type="EMBL" id="JAHUZN010000006">
    <property type="protein sequence ID" value="KAG8490472.1"/>
    <property type="molecule type" value="Genomic_DNA"/>
</dbReference>
<organism evidence="1 2">
    <name type="scientific">Gossypium anomalum</name>
    <dbReference type="NCBI Taxonomy" id="47600"/>
    <lineage>
        <taxon>Eukaryota</taxon>
        <taxon>Viridiplantae</taxon>
        <taxon>Streptophyta</taxon>
        <taxon>Embryophyta</taxon>
        <taxon>Tracheophyta</taxon>
        <taxon>Spermatophyta</taxon>
        <taxon>Magnoliopsida</taxon>
        <taxon>eudicotyledons</taxon>
        <taxon>Gunneridae</taxon>
        <taxon>Pentapetalae</taxon>
        <taxon>rosids</taxon>
        <taxon>malvids</taxon>
        <taxon>Malvales</taxon>
        <taxon>Malvaceae</taxon>
        <taxon>Malvoideae</taxon>
        <taxon>Gossypium</taxon>
    </lineage>
</organism>
<gene>
    <name evidence="1" type="ORF">CXB51_013634</name>
</gene>
<dbReference type="Proteomes" id="UP000701853">
    <property type="component" value="Chromosome 6"/>
</dbReference>
<sequence length="158" mass="17224">MISGSGSCFPSASQGQDQSHSITLLYNLSILKDKGQEAKSLVSILIPPDQAQPESTSLSVSSTASSNRCLLEPLQKKGKAFILMLKRLAGMTTAAITTVTTTMAIIGIEVYELVMTISWKGKNLLNCLEEMKLVKGVKRFQLRIMTKSNWMSQNLPSV</sequence>
<evidence type="ECO:0000313" key="2">
    <source>
        <dbReference type="Proteomes" id="UP000701853"/>
    </source>
</evidence>
<dbReference type="AlphaFoldDB" id="A0A8J5YWE4"/>
<proteinExistence type="predicted"/>
<comment type="caution">
    <text evidence="1">The sequence shown here is derived from an EMBL/GenBank/DDBJ whole genome shotgun (WGS) entry which is preliminary data.</text>
</comment>
<dbReference type="OrthoDB" id="10506655at2759"/>
<reference evidence="1 2" key="1">
    <citation type="journal article" date="2021" name="bioRxiv">
        <title>The Gossypium anomalum genome as a resource for cotton improvement and evolutionary analysis of hybrid incompatibility.</title>
        <authorList>
            <person name="Grover C.E."/>
            <person name="Yuan D."/>
            <person name="Arick M.A."/>
            <person name="Miller E.R."/>
            <person name="Hu G."/>
            <person name="Peterson D.G."/>
            <person name="Wendel J.F."/>
            <person name="Udall J.A."/>
        </authorList>
    </citation>
    <scope>NUCLEOTIDE SEQUENCE [LARGE SCALE GENOMIC DNA]</scope>
    <source>
        <strain evidence="1">JFW-Udall</strain>
        <tissue evidence="1">Leaf</tissue>
    </source>
</reference>
<accession>A0A8J5YWE4</accession>